<dbReference type="GO" id="GO:0005886">
    <property type="term" value="C:plasma membrane"/>
    <property type="evidence" value="ECO:0007669"/>
    <property type="project" value="UniProtKB-SubCell"/>
</dbReference>
<evidence type="ECO:0000256" key="2">
    <source>
        <dbReference type="ARBA" id="ARBA00008358"/>
    </source>
</evidence>
<dbReference type="NCBIfam" id="TIGR01707">
    <property type="entry name" value="gspI"/>
    <property type="match status" value="1"/>
</dbReference>
<evidence type="ECO:0000313" key="10">
    <source>
        <dbReference type="EMBL" id="BBE08222.1"/>
    </source>
</evidence>
<keyword evidence="4 9" id="KW-0488">Methylation</keyword>
<comment type="function">
    <text evidence="9">Component of the type II secretion system required for the energy-dependent secretion of extracellular factors such as proteases and toxins from the periplasm.</text>
</comment>
<comment type="subunit">
    <text evidence="9">Type II secretion is composed of four main components: the outer membrane complex, the inner membrane complex, the cytoplasmic secretion ATPase and the periplasm-spanning pseudopilus.</text>
</comment>
<dbReference type="AlphaFoldDB" id="A0A2Z6ES51"/>
<keyword evidence="5 9" id="KW-0997">Cell inner membrane</keyword>
<comment type="similarity">
    <text evidence="2 9">Belongs to the GSP I family.</text>
</comment>
<name>A0A2Z6ES51_9BURK</name>
<dbReference type="InterPro" id="IPR010052">
    <property type="entry name" value="T2SS_protein-GspI"/>
</dbReference>
<evidence type="ECO:0000256" key="5">
    <source>
        <dbReference type="ARBA" id="ARBA00022519"/>
    </source>
</evidence>
<keyword evidence="8" id="KW-0472">Membrane</keyword>
<evidence type="ECO:0000256" key="6">
    <source>
        <dbReference type="ARBA" id="ARBA00022692"/>
    </source>
</evidence>
<protein>
    <recommendedName>
        <fullName evidence="9">Type II secretion system protein I</fullName>
        <shortName evidence="9">T2SS minor pseudopilin I</shortName>
    </recommendedName>
</protein>
<dbReference type="GO" id="GO:0015627">
    <property type="term" value="C:type II protein secretion system complex"/>
    <property type="evidence" value="ECO:0007669"/>
    <property type="project" value="UniProtKB-UniRule"/>
</dbReference>
<dbReference type="InterPro" id="IPR045584">
    <property type="entry name" value="Pilin-like"/>
</dbReference>
<dbReference type="PANTHER" id="PTHR38779">
    <property type="entry name" value="TYPE II SECRETION SYSTEM PROTEIN I-RELATED"/>
    <property type="match status" value="1"/>
</dbReference>
<keyword evidence="7" id="KW-1133">Transmembrane helix</keyword>
<dbReference type="NCBIfam" id="TIGR02532">
    <property type="entry name" value="IV_pilin_GFxxxE"/>
    <property type="match status" value="1"/>
</dbReference>
<evidence type="ECO:0000256" key="1">
    <source>
        <dbReference type="ARBA" id="ARBA00004377"/>
    </source>
</evidence>
<organism evidence="10 11">
    <name type="scientific">Mycoavidus cysteinexigens</name>
    <dbReference type="NCBI Taxonomy" id="1553431"/>
    <lineage>
        <taxon>Bacteria</taxon>
        <taxon>Pseudomonadati</taxon>
        <taxon>Pseudomonadota</taxon>
        <taxon>Betaproteobacteria</taxon>
        <taxon>Burkholderiales</taxon>
        <taxon>Burkholderiaceae</taxon>
        <taxon>Mycoavidus</taxon>
    </lineage>
</organism>
<dbReference type="Pfam" id="PF02501">
    <property type="entry name" value="T2SSI"/>
    <property type="match status" value="1"/>
</dbReference>
<keyword evidence="11" id="KW-1185">Reference proteome</keyword>
<proteinExistence type="inferred from homology"/>
<dbReference type="SUPFAM" id="SSF54523">
    <property type="entry name" value="Pili subunits"/>
    <property type="match status" value="1"/>
</dbReference>
<dbReference type="GO" id="GO:0015628">
    <property type="term" value="P:protein secretion by the type II secretion system"/>
    <property type="evidence" value="ECO:0007669"/>
    <property type="project" value="UniProtKB-UniRule"/>
</dbReference>
<evidence type="ECO:0000313" key="11">
    <source>
        <dbReference type="Proteomes" id="UP000282597"/>
    </source>
</evidence>
<keyword evidence="6" id="KW-0812">Transmembrane</keyword>
<sequence length="122" mass="12947">MVGFTLIEALIALAIIAIALAASLRASGSLALGGRALHERLLAGFSADNALAQLRLEHTWLPLGAVNFPCAQGNADFICIRTVSGTPNPSFRRVDIVVKQVGFNSELAHLMTVIANETQRPL</sequence>
<dbReference type="RefSeq" id="WP_232034124.1">
    <property type="nucleotide sequence ID" value="NZ_AP018150.1"/>
</dbReference>
<dbReference type="Gene3D" id="3.30.1300.30">
    <property type="entry name" value="GSPII I/J protein-like"/>
    <property type="match status" value="1"/>
</dbReference>
<evidence type="ECO:0000256" key="4">
    <source>
        <dbReference type="ARBA" id="ARBA00022481"/>
    </source>
</evidence>
<dbReference type="InterPro" id="IPR012902">
    <property type="entry name" value="N_methyl_site"/>
</dbReference>
<evidence type="ECO:0000256" key="9">
    <source>
        <dbReference type="RuleBase" id="RU368030"/>
    </source>
</evidence>
<evidence type="ECO:0000256" key="7">
    <source>
        <dbReference type="ARBA" id="ARBA00022989"/>
    </source>
</evidence>
<evidence type="ECO:0000256" key="3">
    <source>
        <dbReference type="ARBA" id="ARBA00022475"/>
    </source>
</evidence>
<dbReference type="EMBL" id="AP018150">
    <property type="protein sequence ID" value="BBE08222.1"/>
    <property type="molecule type" value="Genomic_DNA"/>
</dbReference>
<comment type="subcellular location">
    <subcellularLocation>
        <location evidence="1 9">Cell inner membrane</location>
        <topology evidence="1 9">Single-pass membrane protein</topology>
    </subcellularLocation>
</comment>
<accession>A0A2Z6ES51</accession>
<dbReference type="KEGG" id="mcys:MCB1EB_0061"/>
<dbReference type="InterPro" id="IPR003413">
    <property type="entry name" value="T2SS_GspI_C"/>
</dbReference>
<comment type="PTM">
    <text evidence="9">Cleaved by prepilin peptidase.</text>
</comment>
<evidence type="ECO:0000256" key="8">
    <source>
        <dbReference type="ARBA" id="ARBA00023136"/>
    </source>
</evidence>
<dbReference type="Proteomes" id="UP000282597">
    <property type="component" value="Chromosome"/>
</dbReference>
<dbReference type="Pfam" id="PF07963">
    <property type="entry name" value="N_methyl"/>
    <property type="match status" value="1"/>
</dbReference>
<dbReference type="PANTHER" id="PTHR38779:SF2">
    <property type="entry name" value="TYPE II SECRETION SYSTEM PROTEIN I-RELATED"/>
    <property type="match status" value="1"/>
</dbReference>
<gene>
    <name evidence="10" type="ORF">MCB1EB_0061</name>
</gene>
<reference evidence="10 11" key="1">
    <citation type="journal article" date="2018" name="Microbes Environ.">
        <title>Comparative Genomic Insights into Endofungal Lifestyles of Two Bacterial Endosymbionts, Mycoavidus cysteinexigens and Burkholderia rhizoxinica.</title>
        <authorList>
            <person name="Sharmin D."/>
            <person name="Guo Y."/>
            <person name="Nishizawa T."/>
            <person name="Ohshima S."/>
            <person name="Sato Y."/>
            <person name="Takashima Y."/>
            <person name="Narisawa K."/>
            <person name="Ohta H."/>
        </authorList>
    </citation>
    <scope>NUCLEOTIDE SEQUENCE [LARGE SCALE GENOMIC DNA]</scope>
    <source>
        <strain evidence="10 11">B1-EB</strain>
    </source>
</reference>
<keyword evidence="3" id="KW-1003">Cell membrane</keyword>